<evidence type="ECO:0000313" key="3">
    <source>
        <dbReference type="EMBL" id="AOO82834.1"/>
    </source>
</evidence>
<dbReference type="Pfam" id="PF05360">
    <property type="entry name" value="YiaAB"/>
    <property type="match status" value="1"/>
</dbReference>
<dbReference type="RefSeq" id="WP_069692040.1">
    <property type="nucleotide sequence ID" value="NZ_CP017147.1"/>
</dbReference>
<evidence type="ECO:0000256" key="1">
    <source>
        <dbReference type="SAM" id="Phobius"/>
    </source>
</evidence>
<keyword evidence="1" id="KW-0812">Transmembrane</keyword>
<keyword evidence="1" id="KW-1133">Transmembrane helix</keyword>
<dbReference type="GO" id="GO:0006974">
    <property type="term" value="P:DNA damage response"/>
    <property type="evidence" value="ECO:0007669"/>
    <property type="project" value="TreeGrafter"/>
</dbReference>
<dbReference type="InterPro" id="IPR008024">
    <property type="entry name" value="YiaAB"/>
</dbReference>
<keyword evidence="4" id="KW-1185">Reference proteome</keyword>
<dbReference type="EMBL" id="CP017147">
    <property type="protein sequence ID" value="AOO82834.1"/>
    <property type="molecule type" value="Genomic_DNA"/>
</dbReference>
<dbReference type="KEGG" id="bvv:BHK69_22510"/>
<keyword evidence="1" id="KW-0472">Membrane</keyword>
<evidence type="ECO:0000313" key="4">
    <source>
        <dbReference type="Proteomes" id="UP000094969"/>
    </source>
</evidence>
<dbReference type="PANTHER" id="PTHR37290">
    <property type="entry name" value="INNER MEMBRANE PROTEIN YIAA-RELATED"/>
    <property type="match status" value="1"/>
</dbReference>
<organism evidence="3 4">
    <name type="scientific">Bosea vaviloviae</name>
    <dbReference type="NCBI Taxonomy" id="1526658"/>
    <lineage>
        <taxon>Bacteria</taxon>
        <taxon>Pseudomonadati</taxon>
        <taxon>Pseudomonadota</taxon>
        <taxon>Alphaproteobacteria</taxon>
        <taxon>Hyphomicrobiales</taxon>
        <taxon>Boseaceae</taxon>
        <taxon>Bosea</taxon>
    </lineage>
</organism>
<dbReference type="Proteomes" id="UP000094969">
    <property type="component" value="Chromosome"/>
</dbReference>
<dbReference type="GO" id="GO:0005886">
    <property type="term" value="C:plasma membrane"/>
    <property type="evidence" value="ECO:0007669"/>
    <property type="project" value="TreeGrafter"/>
</dbReference>
<gene>
    <name evidence="3" type="ORF">BHK69_22510</name>
</gene>
<accession>A0A1D7U666</accession>
<protein>
    <recommendedName>
        <fullName evidence="2">YiaAB two helix domain-containing protein</fullName>
    </recommendedName>
</protein>
<dbReference type="AlphaFoldDB" id="A0A1D7U666"/>
<dbReference type="OrthoDB" id="163792at2"/>
<feature type="domain" description="YiaAB two helix" evidence="2">
    <location>
        <begin position="12"/>
        <end position="64"/>
    </location>
</feature>
<reference evidence="3 4" key="1">
    <citation type="journal article" date="2015" name="Antonie Van Leeuwenhoek">
        <title>Bosea vaviloviae sp. nov., a new species of slow-growing rhizobia isolated from nodules of the relict species Vavilovia formosa (Stev.) Fed.</title>
        <authorList>
            <person name="Safronova V.I."/>
            <person name="Kuznetsova I.G."/>
            <person name="Sazanova A.L."/>
            <person name="Kimeklis A.K."/>
            <person name="Belimov A.A."/>
            <person name="Andronov E.E."/>
            <person name="Pinaev A.G."/>
            <person name="Chizhevskaya E.P."/>
            <person name="Pukhaev A.R."/>
            <person name="Popov K.P."/>
            <person name="Willems A."/>
            <person name="Tikhonovich I.A."/>
        </authorList>
    </citation>
    <scope>NUCLEOTIDE SEQUENCE [LARGE SCALE GENOMIC DNA]</scope>
    <source>
        <strain evidence="3 4">Vaf18</strain>
    </source>
</reference>
<feature type="transmembrane region" description="Helical" evidence="1">
    <location>
        <begin position="12"/>
        <end position="36"/>
    </location>
</feature>
<dbReference type="InterPro" id="IPR038972">
    <property type="entry name" value="YiaA-like"/>
</dbReference>
<name>A0A1D7U666_9HYPH</name>
<dbReference type="PANTHER" id="PTHR37290:SF1">
    <property type="entry name" value="INNER MEMBRANE PROTEIN YIAA"/>
    <property type="match status" value="1"/>
</dbReference>
<dbReference type="STRING" id="1526658.BHK69_22510"/>
<evidence type="ECO:0000259" key="2">
    <source>
        <dbReference type="Pfam" id="PF05360"/>
    </source>
</evidence>
<sequence length="92" mass="10225">MNQNSQPHSGAWVSFTYASFFTAAVMVGTGILFLPLDWWAKGYLGMGAVMLVQSCVTMTKTVRDMHEASRLVNRIEDARTERLLMDVGKPAL</sequence>
<proteinExistence type="predicted"/>